<dbReference type="InterPro" id="IPR036826">
    <property type="entry name" value="Cyt_f_lg_dom_sf"/>
</dbReference>
<sequence>MIYILTRTSISSAYPIFAQQGYENPREATRHIVCANFHLANKPMEIEVPQAVLYDTVFEAVFQIPYDMQLKQVLAN</sequence>
<dbReference type="Proteomes" id="UP000823775">
    <property type="component" value="Unassembled WGS sequence"/>
</dbReference>
<dbReference type="Pfam" id="PF16639">
    <property type="entry name" value="Apocytochr_F_N"/>
    <property type="match status" value="1"/>
</dbReference>
<evidence type="ECO:0000256" key="2">
    <source>
        <dbReference type="ARBA" id="ARBA00022531"/>
    </source>
</evidence>
<feature type="domain" description="Cytochrome f large" evidence="7">
    <location>
        <begin position="14"/>
        <end position="76"/>
    </location>
</feature>
<dbReference type="PRINTS" id="PR00610">
    <property type="entry name" value="CYTOCHROMEF"/>
</dbReference>
<evidence type="ECO:0000256" key="4">
    <source>
        <dbReference type="ARBA" id="ARBA00022989"/>
    </source>
</evidence>
<evidence type="ECO:0000256" key="6">
    <source>
        <dbReference type="ARBA" id="ARBA00023136"/>
    </source>
</evidence>
<name>A0ABS8WXX3_DATST</name>
<keyword evidence="5" id="KW-0793">Thylakoid</keyword>
<proteinExistence type="predicted"/>
<evidence type="ECO:0000256" key="1">
    <source>
        <dbReference type="ARBA" id="ARBA00004370"/>
    </source>
</evidence>
<feature type="non-terminal residue" evidence="8">
    <location>
        <position position="76"/>
    </location>
</feature>
<evidence type="ECO:0000256" key="3">
    <source>
        <dbReference type="ARBA" id="ARBA00022692"/>
    </source>
</evidence>
<keyword evidence="3" id="KW-0812">Transmembrane</keyword>
<dbReference type="PANTHER" id="PTHR33288">
    <property type="match status" value="1"/>
</dbReference>
<organism evidence="8 9">
    <name type="scientific">Datura stramonium</name>
    <name type="common">Jimsonweed</name>
    <name type="synonym">Common thornapple</name>
    <dbReference type="NCBI Taxonomy" id="4076"/>
    <lineage>
        <taxon>Eukaryota</taxon>
        <taxon>Viridiplantae</taxon>
        <taxon>Streptophyta</taxon>
        <taxon>Embryophyta</taxon>
        <taxon>Tracheophyta</taxon>
        <taxon>Spermatophyta</taxon>
        <taxon>Magnoliopsida</taxon>
        <taxon>eudicotyledons</taxon>
        <taxon>Gunneridae</taxon>
        <taxon>Pentapetalae</taxon>
        <taxon>asterids</taxon>
        <taxon>lamiids</taxon>
        <taxon>Solanales</taxon>
        <taxon>Solanaceae</taxon>
        <taxon>Solanoideae</taxon>
        <taxon>Datureae</taxon>
        <taxon>Datura</taxon>
    </lineage>
</organism>
<dbReference type="InterPro" id="IPR002325">
    <property type="entry name" value="Cyt_f"/>
</dbReference>
<dbReference type="EMBL" id="JACEIK010014977">
    <property type="protein sequence ID" value="MCE3216905.1"/>
    <property type="molecule type" value="Genomic_DNA"/>
</dbReference>
<protein>
    <recommendedName>
        <fullName evidence="7">Cytochrome f large domain-containing protein</fullName>
    </recommendedName>
</protein>
<evidence type="ECO:0000313" key="8">
    <source>
        <dbReference type="EMBL" id="MCE3216905.1"/>
    </source>
</evidence>
<dbReference type="PROSITE" id="PS51010">
    <property type="entry name" value="CYTF"/>
    <property type="match status" value="1"/>
</dbReference>
<accession>A0ABS8WXX3</accession>
<comment type="subcellular location">
    <subcellularLocation>
        <location evidence="1">Membrane</location>
    </subcellularLocation>
</comment>
<keyword evidence="4" id="KW-1133">Transmembrane helix</keyword>
<evidence type="ECO:0000256" key="5">
    <source>
        <dbReference type="ARBA" id="ARBA00023078"/>
    </source>
</evidence>
<keyword evidence="6" id="KW-0472">Membrane</keyword>
<dbReference type="Gene3D" id="2.60.40.830">
    <property type="entry name" value="Cytochrome f large domain"/>
    <property type="match status" value="1"/>
</dbReference>
<evidence type="ECO:0000259" key="7">
    <source>
        <dbReference type="Pfam" id="PF16639"/>
    </source>
</evidence>
<keyword evidence="9" id="KW-1185">Reference proteome</keyword>
<gene>
    <name evidence="8" type="ORF">HAX54_009174</name>
</gene>
<dbReference type="InterPro" id="IPR024094">
    <property type="entry name" value="Cyt_f_lg_dom"/>
</dbReference>
<dbReference type="PANTHER" id="PTHR33288:SF10">
    <property type="entry name" value="CYTOCHROME F"/>
    <property type="match status" value="1"/>
</dbReference>
<reference evidence="8 9" key="1">
    <citation type="journal article" date="2021" name="BMC Genomics">
        <title>Datura genome reveals duplications of psychoactive alkaloid biosynthetic genes and high mutation rate following tissue culture.</title>
        <authorList>
            <person name="Rajewski A."/>
            <person name="Carter-House D."/>
            <person name="Stajich J."/>
            <person name="Litt A."/>
        </authorList>
    </citation>
    <scope>NUCLEOTIDE SEQUENCE [LARGE SCALE GENOMIC DNA]</scope>
    <source>
        <strain evidence="8">AR-01</strain>
    </source>
</reference>
<keyword evidence="2" id="KW-0602">Photosynthesis</keyword>
<comment type="caution">
    <text evidence="8">The sequence shown here is derived from an EMBL/GenBank/DDBJ whole genome shotgun (WGS) entry which is preliminary data.</text>
</comment>
<evidence type="ECO:0000313" key="9">
    <source>
        <dbReference type="Proteomes" id="UP000823775"/>
    </source>
</evidence>
<dbReference type="SUPFAM" id="SSF49441">
    <property type="entry name" value="Cytochrome f, large domain"/>
    <property type="match status" value="1"/>
</dbReference>